<reference evidence="1" key="1">
    <citation type="submission" date="2023-03" db="EMBL/GenBank/DDBJ databases">
        <authorList>
            <person name="Steffen K."/>
            <person name="Cardenas P."/>
        </authorList>
    </citation>
    <scope>NUCLEOTIDE SEQUENCE</scope>
</reference>
<evidence type="ECO:0000313" key="2">
    <source>
        <dbReference type="Proteomes" id="UP001174909"/>
    </source>
</evidence>
<dbReference type="EMBL" id="CASHTH010000593">
    <property type="protein sequence ID" value="CAI8005271.1"/>
    <property type="molecule type" value="Genomic_DNA"/>
</dbReference>
<organism evidence="1 2">
    <name type="scientific">Geodia barretti</name>
    <name type="common">Barrett's horny sponge</name>
    <dbReference type="NCBI Taxonomy" id="519541"/>
    <lineage>
        <taxon>Eukaryota</taxon>
        <taxon>Metazoa</taxon>
        <taxon>Porifera</taxon>
        <taxon>Demospongiae</taxon>
        <taxon>Heteroscleromorpha</taxon>
        <taxon>Tetractinellida</taxon>
        <taxon>Astrophorina</taxon>
        <taxon>Geodiidae</taxon>
        <taxon>Geodia</taxon>
    </lineage>
</organism>
<comment type="caution">
    <text evidence="1">The sequence shown here is derived from an EMBL/GenBank/DDBJ whole genome shotgun (WGS) entry which is preliminary data.</text>
</comment>
<accession>A0AA35R7I3</accession>
<evidence type="ECO:0000313" key="1">
    <source>
        <dbReference type="EMBL" id="CAI8005271.1"/>
    </source>
</evidence>
<protein>
    <submittedName>
        <fullName evidence="1">Exostosin-like 3</fullName>
    </submittedName>
</protein>
<keyword evidence="2" id="KW-1185">Reference proteome</keyword>
<dbReference type="Proteomes" id="UP001174909">
    <property type="component" value="Unassembled WGS sequence"/>
</dbReference>
<dbReference type="AlphaFoldDB" id="A0AA35R7I3"/>
<gene>
    <name evidence="1" type="ORF">GBAR_LOCUS4123</name>
</gene>
<name>A0AA35R7I3_GEOBA</name>
<sequence>MGKPLRLLVTCVPASIVLSALIVYATRSRFTCEVTGIDNNQDQRKVDEHDVQEGVALDTNSITLEGSLMVPSHSGKDDLRSNSTWNPCTFHTCFNLEKCPFTHPFATYVYDDLLTSSSNENPFSPQLLVDVLKETVFFGTEKVKEKTLATWRHKFTPWHSGGNMAKTTFWLSFPLTSRSMLEGVSTGKAIIARSVISPAKPFSTGFDILLPPLRTAEADSMDLLSPLLPVSRETFIHFHGEHSPHQHPGSGAITPQHIRSLQQLLKGKERVNIQLQCQQPATGKTKRAVEGSGCCVETRNLDLSSVPSLCSPSSQVQVALTLEQESVSILD</sequence>
<proteinExistence type="predicted"/>